<dbReference type="InterPro" id="IPR050571">
    <property type="entry name" value="Class-IV_PLP-Dep_Aminotrnsfr"/>
</dbReference>
<evidence type="ECO:0000256" key="6">
    <source>
        <dbReference type="ARBA" id="ARBA00022576"/>
    </source>
</evidence>
<dbReference type="Gene3D" id="3.30.470.10">
    <property type="match status" value="1"/>
</dbReference>
<comment type="caution">
    <text evidence="13">The sequence shown here is derived from an EMBL/GenBank/DDBJ whole genome shotgun (WGS) entry which is preliminary data.</text>
</comment>
<dbReference type="Pfam" id="PF01063">
    <property type="entry name" value="Aminotran_4"/>
    <property type="match status" value="1"/>
</dbReference>
<dbReference type="EC" id="2.6.1.21" evidence="4"/>
<dbReference type="InterPro" id="IPR001544">
    <property type="entry name" value="Aminotrans_IV"/>
</dbReference>
<name>A0ABV1F4X0_9BACI</name>
<evidence type="ECO:0000313" key="13">
    <source>
        <dbReference type="EMBL" id="MEQ2468386.1"/>
    </source>
</evidence>
<evidence type="ECO:0000256" key="12">
    <source>
        <dbReference type="ARBA" id="ARBA00047911"/>
    </source>
</evidence>
<keyword evidence="14" id="KW-1185">Reference proteome</keyword>
<protein>
    <recommendedName>
        <fullName evidence="5">D-alanine aminotransferase</fullName>
        <ecNumber evidence="4">2.6.1.21</ecNumber>
    </recommendedName>
    <alternativeName>
        <fullName evidence="11">D-amino acid aminotransferase</fullName>
    </alternativeName>
    <alternativeName>
        <fullName evidence="9">D-amino acid transaminase</fullName>
    </alternativeName>
    <alternativeName>
        <fullName evidence="10">D-aspartate aminotransferase</fullName>
    </alternativeName>
</protein>
<dbReference type="Proteomes" id="UP001465426">
    <property type="component" value="Unassembled WGS sequence"/>
</dbReference>
<evidence type="ECO:0000256" key="5">
    <source>
        <dbReference type="ARBA" id="ARBA00021779"/>
    </source>
</evidence>
<comment type="subunit">
    <text evidence="3">Homodimer.</text>
</comment>
<gene>
    <name evidence="13" type="primary">dat</name>
    <name evidence="13" type="ORF">WMO63_22295</name>
</gene>
<reference evidence="13 14" key="1">
    <citation type="submission" date="2024-03" db="EMBL/GenBank/DDBJ databases">
        <title>Human intestinal bacterial collection.</title>
        <authorList>
            <person name="Pauvert C."/>
            <person name="Hitch T.C.A."/>
            <person name="Clavel T."/>
        </authorList>
    </citation>
    <scope>NUCLEOTIDE SEQUENCE [LARGE SCALE GENOMIC DNA]</scope>
    <source>
        <strain evidence="13 14">CLA-SR-H024</strain>
    </source>
</reference>
<evidence type="ECO:0000256" key="3">
    <source>
        <dbReference type="ARBA" id="ARBA00011738"/>
    </source>
</evidence>
<keyword evidence="8" id="KW-0663">Pyridoxal phosphate</keyword>
<evidence type="ECO:0000256" key="10">
    <source>
        <dbReference type="ARBA" id="ARBA00033316"/>
    </source>
</evidence>
<dbReference type="CDD" id="cd01558">
    <property type="entry name" value="D-AAT_like"/>
    <property type="match status" value="1"/>
</dbReference>
<evidence type="ECO:0000256" key="1">
    <source>
        <dbReference type="ARBA" id="ARBA00001933"/>
    </source>
</evidence>
<evidence type="ECO:0000313" key="14">
    <source>
        <dbReference type="Proteomes" id="UP001465426"/>
    </source>
</evidence>
<dbReference type="SUPFAM" id="SSF56752">
    <property type="entry name" value="D-aminoacid aminotransferase-like PLP-dependent enzymes"/>
    <property type="match status" value="1"/>
</dbReference>
<evidence type="ECO:0000256" key="8">
    <source>
        <dbReference type="ARBA" id="ARBA00022898"/>
    </source>
</evidence>
<dbReference type="EMBL" id="JBBMFN010000099">
    <property type="protein sequence ID" value="MEQ2468386.1"/>
    <property type="molecule type" value="Genomic_DNA"/>
</dbReference>
<proteinExistence type="inferred from homology"/>
<comment type="catalytic activity">
    <reaction evidence="12">
        <text>D-alanine + 2-oxoglutarate = D-glutamate + pyruvate</text>
        <dbReference type="Rhea" id="RHEA:15869"/>
        <dbReference type="ChEBI" id="CHEBI:15361"/>
        <dbReference type="ChEBI" id="CHEBI:16810"/>
        <dbReference type="ChEBI" id="CHEBI:29986"/>
        <dbReference type="ChEBI" id="CHEBI:57416"/>
        <dbReference type="EC" id="2.6.1.21"/>
    </reaction>
</comment>
<evidence type="ECO:0000256" key="9">
    <source>
        <dbReference type="ARBA" id="ARBA00030138"/>
    </source>
</evidence>
<dbReference type="InterPro" id="IPR043132">
    <property type="entry name" value="BCAT-like_C"/>
</dbReference>
<dbReference type="InterPro" id="IPR036038">
    <property type="entry name" value="Aminotransferase-like"/>
</dbReference>
<dbReference type="GO" id="GO:0047810">
    <property type="term" value="F:D-alanine-2-oxoglutarate aminotransferase activity"/>
    <property type="evidence" value="ECO:0007669"/>
    <property type="project" value="UniProtKB-EC"/>
</dbReference>
<dbReference type="Gene3D" id="3.20.10.10">
    <property type="entry name" value="D-amino Acid Aminotransferase, subunit A, domain 2"/>
    <property type="match status" value="1"/>
</dbReference>
<keyword evidence="7 13" id="KW-0808">Transferase</keyword>
<accession>A0ABV1F4X0</accession>
<sequence>MYILVNEGIIPRSSFSVDIEDRGYQFGDGIYEMVKVFEGVLFEWEAHLQRLFRSARELRITISMNKEELTEQVQRLIAIEDLRDGYVYIQVTRGVASRIHHFPEGVSSVLVAYTKEGKEERKEELAGIRVITTEDIRWQRVDIKSLNLLGNVLAKQKAVEAGAQEAVFVRDGMVTECSSSNIFGIKDGVCFTHPANHLILNGITRQVVIRLLEKVSLELEESPMKLEALYGMDEVFITNTGQEVGPVIEIDGRKVGNGDIGVYSRNLSIEFQRLIDSVVPSKR</sequence>
<dbReference type="PANTHER" id="PTHR42743">
    <property type="entry name" value="AMINO-ACID AMINOTRANSFERASE"/>
    <property type="match status" value="1"/>
</dbReference>
<comment type="cofactor">
    <cofactor evidence="1">
        <name>pyridoxal 5'-phosphate</name>
        <dbReference type="ChEBI" id="CHEBI:597326"/>
    </cofactor>
</comment>
<dbReference type="InterPro" id="IPR005784">
    <property type="entry name" value="D_amino_transT"/>
</dbReference>
<keyword evidence="6 13" id="KW-0032">Aminotransferase</keyword>
<comment type="similarity">
    <text evidence="2">Belongs to the class-IV pyridoxal-phosphate-dependent aminotransferase family.</text>
</comment>
<dbReference type="PANTHER" id="PTHR42743:SF10">
    <property type="entry name" value="D-ALANINE AMINOTRANSFERASE"/>
    <property type="match status" value="1"/>
</dbReference>
<evidence type="ECO:0000256" key="4">
    <source>
        <dbReference type="ARBA" id="ARBA00012874"/>
    </source>
</evidence>
<organism evidence="13 14">
    <name type="scientific">Niallia hominis</name>
    <dbReference type="NCBI Taxonomy" id="3133173"/>
    <lineage>
        <taxon>Bacteria</taxon>
        <taxon>Bacillati</taxon>
        <taxon>Bacillota</taxon>
        <taxon>Bacilli</taxon>
        <taxon>Bacillales</taxon>
        <taxon>Bacillaceae</taxon>
        <taxon>Niallia</taxon>
    </lineage>
</organism>
<dbReference type="NCBIfam" id="TIGR01121">
    <property type="entry name" value="D_amino_aminoT"/>
    <property type="match status" value="1"/>
</dbReference>
<evidence type="ECO:0000256" key="2">
    <source>
        <dbReference type="ARBA" id="ARBA00009320"/>
    </source>
</evidence>
<dbReference type="InterPro" id="IPR043131">
    <property type="entry name" value="BCAT-like_N"/>
</dbReference>
<evidence type="ECO:0000256" key="11">
    <source>
        <dbReference type="ARBA" id="ARBA00033391"/>
    </source>
</evidence>
<evidence type="ECO:0000256" key="7">
    <source>
        <dbReference type="ARBA" id="ARBA00022679"/>
    </source>
</evidence>
<dbReference type="RefSeq" id="WP_031538515.1">
    <property type="nucleotide sequence ID" value="NZ_JBBMFN010000099.1"/>
</dbReference>